<evidence type="ECO:0000313" key="9">
    <source>
        <dbReference type="Proteomes" id="UP000164963"/>
    </source>
</evidence>
<dbReference type="Proteomes" id="UP000180937">
    <property type="component" value="Segment"/>
</dbReference>
<dbReference type="Proteomes" id="UP000164963">
    <property type="component" value="Genome"/>
</dbReference>
<sequence length="270" mass="30345">MPKAYSIHCSACEECISPIGCDADLIYGRMLREFVKRQWPVNWFGKLITSCVTRNSIGVSGLVAHFSLERNAVPMFTTSRVPWQLIKKNLSSRIRLAASEEKRKLRNEPYCPWGDNYSMTPVPLGGIDAALDILRRGPSAHFTIQVDCCPISPYILQLVVFNGHMTALLHVDTMHVSDKYGIGWLLTEGGILAHYCAKRLGVFADRLALLIGLAIASSKRECMRTIKATMNTTMVVYPKVVFRRFARSINDWRTNDVTICGYDSFCSDTI</sequence>
<reference evidence="4 8" key="4">
    <citation type="submission" date="2013-06" db="EMBL/GenBank/DDBJ databases">
        <authorList>
            <person name="Zou Z."/>
            <person name="Hu Y."/>
        </authorList>
    </citation>
    <scope>NUCLEOTIDE SEQUENCE [LARGE SCALE GENOMIC DNA]</scope>
    <source>
        <strain evidence="4">C-KCE</strain>
    </source>
</reference>
<evidence type="ECO:0000313" key="2">
    <source>
        <dbReference type="EMBL" id="AGA17807.1"/>
    </source>
</evidence>
<organism evidence="1 9">
    <name type="scientific">anatid alphaherpesvirus 1</name>
    <dbReference type="NCBI Taxonomy" id="104388"/>
    <lineage>
        <taxon>Viruses</taxon>
        <taxon>Duplodnaviria</taxon>
        <taxon>Heunggongvirae</taxon>
        <taxon>Peploviricota</taxon>
        <taxon>Herviviricetes</taxon>
        <taxon>Herpesvirales</taxon>
        <taxon>Orthoherpesviridae</taxon>
        <taxon>Alphaherpesvirinae</taxon>
        <taxon>Mardivirus</taxon>
        <taxon>Mardivirus anatidalpha1</taxon>
    </lineage>
</organism>
<dbReference type="EMBL" id="KF487736">
    <property type="protein sequence ID" value="AGS78675.1"/>
    <property type="molecule type" value="Genomic_DNA"/>
</dbReference>
<protein>
    <submittedName>
        <fullName evidence="1">UL44.5</fullName>
    </submittedName>
</protein>
<dbReference type="Proteomes" id="UP000114267">
    <property type="component" value="Segment"/>
</dbReference>
<evidence type="ECO:0000313" key="6">
    <source>
        <dbReference type="Proteomes" id="UP000098628"/>
    </source>
</evidence>
<dbReference type="OrthoDB" id="73at180252"/>
<reference evidence="2 10" key="5">
    <citation type="journal article" date="2014" name="Virus Genes">
        <title>Comparative genomic sequence analysis between a standard challenge strain and a vaccine strain of duck enteritis virus in China.</title>
        <authorList>
            <person name="Yang C."/>
            <person name="Li Q."/>
            <person name="Li J."/>
            <person name="Zhang G."/>
            <person name="Li H."/>
            <person name="Xia Y."/>
            <person name="Yang H."/>
            <person name="Yu K."/>
        </authorList>
    </citation>
    <scope>NUCLEOTIDE SEQUENCE [LARGE SCALE GENOMIC DNA]</scope>
    <source>
        <strain evidence="2">CV</strain>
    </source>
</reference>
<reference evidence="1 9" key="1">
    <citation type="journal article" date="2009" name="Virology">
        <title>Molecular characterization of the genome of duck enteritis virus.</title>
        <authorList>
            <person name="Li Y."/>
            <person name="Huang B."/>
            <person name="Ma X."/>
            <person name="Wu J."/>
            <person name="Li F."/>
            <person name="Ai W."/>
            <person name="Song M."/>
            <person name="Yang H."/>
        </authorList>
    </citation>
    <scope>NUCLEOTIDE SEQUENCE [LARGE SCALE GENOMIC DNA]</scope>
    <source>
        <strain evidence="1">VAC</strain>
    </source>
</reference>
<reference evidence="3 7" key="3">
    <citation type="journal article" date="2013" name="Genome Announc.">
        <title>Complete genome sequence of an attenuated duck enteritis virus obtained by in vitro serial passage.</title>
        <authorList>
            <person name="Yang C."/>
            <person name="Li J."/>
            <person name="Li Q."/>
            <person name="Li H."/>
            <person name="Xia Y."/>
            <person name="Guo X."/>
            <person name="Yu K."/>
            <person name="Yang H."/>
        </authorList>
    </citation>
    <scope>NUCLEOTIDE SEQUENCE [LARGE SCALE GENOMIC DNA]</scope>
    <source>
        <strain evidence="3">K</strain>
    </source>
</reference>
<dbReference type="EMBL" id="KF263690">
    <property type="protein sequence ID" value="AGW24810.1"/>
    <property type="molecule type" value="Genomic_DNA"/>
</dbReference>
<name>B4XS12_9ALPH</name>
<evidence type="ECO:0000313" key="10">
    <source>
        <dbReference type="Proteomes" id="UP000180937"/>
    </source>
</evidence>
<accession>B4XS12</accession>
<gene>
    <name evidence="1" type="primary">UL44.5</name>
    <name evidence="2" type="synonym">DEVCV17</name>
    <name evidence="3" type="synonym">ORF15</name>
    <name evidence="5" type="synonym">ORF17</name>
</gene>
<reference evidence="5" key="7">
    <citation type="journal article" date="2015" name="Arch. Virol.">
        <title>Biological properties of a duck enteritis virus attenuated via serial passaging in chick embryo fibroblasts.</title>
        <authorList>
            <person name="Yang C."/>
            <person name="Li J."/>
            <person name="Li Q."/>
            <person name="Li L."/>
            <person name="Sun M."/>
            <person name="Li H."/>
            <person name="Xia Y."/>
            <person name="Yang H."/>
            <person name="Yu K."/>
        </authorList>
    </citation>
    <scope>NUCLEOTIDE SEQUENCE</scope>
    <source>
        <strain evidence="5">CV p80</strain>
    </source>
</reference>
<dbReference type="EMBL" id="KJ549663">
    <property type="protein sequence ID" value="AJG04884.1"/>
    <property type="molecule type" value="Genomic_DNA"/>
</dbReference>
<dbReference type="EMBL" id="EU082088">
    <property type="protein sequence ID" value="ABU49249.1"/>
    <property type="molecule type" value="Genomic_DNA"/>
</dbReference>
<dbReference type="RefSeq" id="YP_003084376.1">
    <property type="nucleotide sequence ID" value="NC_013036.1"/>
</dbReference>
<reference evidence="6" key="6">
    <citation type="submission" date="2014-03" db="EMBL/GenBank/DDBJ databases">
        <title>Protective efficacy and genomic characteristics of a duck enteritis virus attenuated by serial passage in chick embryo fibroblast.</title>
        <authorList>
            <person name="Yang C."/>
            <person name="Li Q."/>
            <person name="Li J."/>
            <person name="Liu D."/>
            <person name="Li L."/>
            <person name="Li H."/>
            <person name="Xia Y."/>
            <person name="Yang H."/>
            <person name="Yu K."/>
        </authorList>
    </citation>
    <scope>NUCLEOTIDE SEQUENCE [LARGE SCALE GENOMIC DNA]</scope>
</reference>
<reference evidence="1" key="2">
    <citation type="submission" date="2009-07" db="EMBL/GenBank/DDBJ databases">
        <authorList>
            <person name="Li Y.F."/>
            <person name="Huang B."/>
        </authorList>
    </citation>
    <scope>NUCLEOTIDE SEQUENCE</scope>
    <source>
        <strain evidence="1">VAC</strain>
    </source>
</reference>
<evidence type="ECO:0000313" key="7">
    <source>
        <dbReference type="Proteomes" id="UP000112239"/>
    </source>
</evidence>
<proteinExistence type="predicted"/>
<dbReference type="EMBL" id="JQ673560">
    <property type="protein sequence ID" value="AGA17807.1"/>
    <property type="molecule type" value="Genomic_DNA"/>
</dbReference>
<evidence type="ECO:0000313" key="3">
    <source>
        <dbReference type="EMBL" id="AGS78675.1"/>
    </source>
</evidence>
<evidence type="ECO:0000313" key="5">
    <source>
        <dbReference type="EMBL" id="AJG04884.1"/>
    </source>
</evidence>
<evidence type="ECO:0000313" key="1">
    <source>
        <dbReference type="EMBL" id="ABU49249.1"/>
    </source>
</evidence>
<dbReference type="Proteomes" id="UP000112239">
    <property type="component" value="Segment"/>
</dbReference>
<dbReference type="Proteomes" id="UP000098628">
    <property type="component" value="Genome"/>
</dbReference>
<evidence type="ECO:0000313" key="8">
    <source>
        <dbReference type="Proteomes" id="UP000114267"/>
    </source>
</evidence>
<evidence type="ECO:0000313" key="4">
    <source>
        <dbReference type="EMBL" id="AGW24810.1"/>
    </source>
</evidence>
<dbReference type="GeneID" id="8223341"/>
<dbReference type="KEGG" id="vg:8223341"/>